<comment type="caution">
    <text evidence="1">The sequence shown here is derived from an EMBL/GenBank/DDBJ whole genome shotgun (WGS) entry which is preliminary data.</text>
</comment>
<evidence type="ECO:0000313" key="1">
    <source>
        <dbReference type="EMBL" id="TLG71378.1"/>
    </source>
</evidence>
<proteinExistence type="predicted"/>
<evidence type="ECO:0008006" key="3">
    <source>
        <dbReference type="Google" id="ProtNLM"/>
    </source>
</evidence>
<dbReference type="EMBL" id="VBWP01000012">
    <property type="protein sequence ID" value="TLG71378.1"/>
    <property type="molecule type" value="Genomic_DNA"/>
</dbReference>
<sequence length="134" mass="15394">MNDYLTPEMYQAIQETYCLRLKIESLSEEEKLNFDDLLEEVIYRVLDYCNREDIPARLTKTIVRMMYDLNNYMNPKKGTNVPKTVKVGDTTVELGSAAASSSKLVDAIVLNYVIDLNRFRKPGLFIKETGDKNA</sequence>
<dbReference type="Proteomes" id="UP000306912">
    <property type="component" value="Unassembled WGS sequence"/>
</dbReference>
<accession>A0A5R8Q7P0</accession>
<dbReference type="AlphaFoldDB" id="A0A5R8Q7P0"/>
<dbReference type="OrthoDB" id="2229600at2"/>
<reference evidence="1 2" key="1">
    <citation type="submission" date="2019-05" db="EMBL/GenBank/DDBJ databases">
        <title>Culicoidintestinum kansasii gen. nov., sp. nov. from the gastrointestinal tract of the biting midge, Culicoides sonorensis.</title>
        <authorList>
            <person name="Neupane S."/>
            <person name="Ghosh A."/>
            <person name="Gunther S."/>
            <person name="Martin K."/>
            <person name="Zurek L."/>
        </authorList>
    </citation>
    <scope>NUCLEOTIDE SEQUENCE [LARGE SCALE GENOMIC DNA]</scope>
    <source>
        <strain evidence="1 2">CS-1</strain>
    </source>
</reference>
<name>A0A5R8Q7P0_9FIRM</name>
<protein>
    <recommendedName>
        <fullName evidence="3">Phage gp6-like head-tail connector protein</fullName>
    </recommendedName>
</protein>
<organism evidence="1 2">
    <name type="scientific">Culicoidibacter larvae</name>
    <dbReference type="NCBI Taxonomy" id="2579976"/>
    <lineage>
        <taxon>Bacteria</taxon>
        <taxon>Bacillati</taxon>
        <taxon>Bacillota</taxon>
        <taxon>Culicoidibacteria</taxon>
        <taxon>Culicoidibacterales</taxon>
        <taxon>Culicoidibacteraceae</taxon>
        <taxon>Culicoidibacter</taxon>
    </lineage>
</organism>
<dbReference type="InParanoid" id="A0A5R8Q7P0"/>
<keyword evidence="2" id="KW-1185">Reference proteome</keyword>
<evidence type="ECO:0000313" key="2">
    <source>
        <dbReference type="Proteomes" id="UP000306912"/>
    </source>
</evidence>
<dbReference type="RefSeq" id="WP_138192271.1">
    <property type="nucleotide sequence ID" value="NZ_VBWP01000012.1"/>
</dbReference>
<gene>
    <name evidence="1" type="ORF">FEZ08_10815</name>
</gene>